<evidence type="ECO:0000256" key="7">
    <source>
        <dbReference type="ARBA" id="ARBA00022970"/>
    </source>
</evidence>
<dbReference type="CDD" id="cd03224">
    <property type="entry name" value="ABC_TM1139_LivF_branched"/>
    <property type="match status" value="1"/>
</dbReference>
<dbReference type="Gene3D" id="3.40.50.300">
    <property type="entry name" value="P-loop containing nucleotide triphosphate hydrolases"/>
    <property type="match status" value="1"/>
</dbReference>
<dbReference type="GO" id="GO:0015807">
    <property type="term" value="P:L-amino acid transport"/>
    <property type="evidence" value="ECO:0007669"/>
    <property type="project" value="TreeGrafter"/>
</dbReference>
<dbReference type="InterPro" id="IPR003439">
    <property type="entry name" value="ABC_transporter-like_ATP-bd"/>
</dbReference>
<dbReference type="EMBL" id="VDUY01000005">
    <property type="protein sequence ID" value="TXL64573.1"/>
    <property type="molecule type" value="Genomic_DNA"/>
</dbReference>
<evidence type="ECO:0000256" key="5">
    <source>
        <dbReference type="ARBA" id="ARBA00022741"/>
    </source>
</evidence>
<keyword evidence="5" id="KW-0547">Nucleotide-binding</keyword>
<keyword evidence="6 9" id="KW-0067">ATP-binding</keyword>
<dbReference type="GO" id="GO:0005524">
    <property type="term" value="F:ATP binding"/>
    <property type="evidence" value="ECO:0007669"/>
    <property type="project" value="UniProtKB-KW"/>
</dbReference>
<organism evidence="9 10">
    <name type="scientific">Zeimonas arvi</name>
    <dbReference type="NCBI Taxonomy" id="2498847"/>
    <lineage>
        <taxon>Bacteria</taxon>
        <taxon>Pseudomonadati</taxon>
        <taxon>Pseudomonadota</taxon>
        <taxon>Betaproteobacteria</taxon>
        <taxon>Burkholderiales</taxon>
        <taxon>Burkholderiaceae</taxon>
        <taxon>Zeimonas</taxon>
    </lineage>
</organism>
<dbReference type="Proteomes" id="UP000321548">
    <property type="component" value="Unassembled WGS sequence"/>
</dbReference>
<feature type="domain" description="ABC transporter" evidence="8">
    <location>
        <begin position="26"/>
        <end position="260"/>
    </location>
</feature>
<dbReference type="SUPFAM" id="SSF52540">
    <property type="entry name" value="P-loop containing nucleoside triphosphate hydrolases"/>
    <property type="match status" value="1"/>
</dbReference>
<dbReference type="InterPro" id="IPR027417">
    <property type="entry name" value="P-loop_NTPase"/>
</dbReference>
<protein>
    <submittedName>
        <fullName evidence="9">ABC transporter ATP-binding protein</fullName>
    </submittedName>
</protein>
<keyword evidence="7" id="KW-0029">Amino-acid transport</keyword>
<dbReference type="Pfam" id="PF00005">
    <property type="entry name" value="ABC_tran"/>
    <property type="match status" value="1"/>
</dbReference>
<keyword evidence="4" id="KW-0472">Membrane</keyword>
<keyword evidence="2" id="KW-0813">Transport</keyword>
<accession>A0A5C8NTP5</accession>
<dbReference type="PANTHER" id="PTHR43820:SF4">
    <property type="entry name" value="HIGH-AFFINITY BRANCHED-CHAIN AMINO ACID TRANSPORT ATP-BINDING PROTEIN LIVF"/>
    <property type="match status" value="1"/>
</dbReference>
<dbReference type="InterPro" id="IPR003593">
    <property type="entry name" value="AAA+_ATPase"/>
</dbReference>
<sequence>MHRVVRNEQQPKQAGPAAGALAPPVLELRNVDVAYHGDIRILQGLSMAVRPGLITGVIGPNGAGKSTALRTFYGLLKPVVGDVLIDGKAVTGMPPWRFIEHGIALVPQGRSLFNELSVEDNLRLACWTFRRDKARVAEALDRTYAQFPMLRERRSQAAGAMSGGQQRFLELGRALALQPRAVLLDEPTAMIAPKAASEIYEFVRELPRQGITVLLVDQNVRQCVRISDHLYVLELGRNKIDGSAQAFSEDSSLRDMIAEWIDYRIDA</sequence>
<evidence type="ECO:0000256" key="1">
    <source>
        <dbReference type="ARBA" id="ARBA00005417"/>
    </source>
</evidence>
<dbReference type="InterPro" id="IPR052156">
    <property type="entry name" value="BCAA_Transport_ATP-bd_LivF"/>
</dbReference>
<evidence type="ECO:0000313" key="10">
    <source>
        <dbReference type="Proteomes" id="UP000321548"/>
    </source>
</evidence>
<dbReference type="GO" id="GO:0016887">
    <property type="term" value="F:ATP hydrolysis activity"/>
    <property type="evidence" value="ECO:0007669"/>
    <property type="project" value="InterPro"/>
</dbReference>
<evidence type="ECO:0000256" key="4">
    <source>
        <dbReference type="ARBA" id="ARBA00022519"/>
    </source>
</evidence>
<evidence type="ECO:0000256" key="6">
    <source>
        <dbReference type="ARBA" id="ARBA00022840"/>
    </source>
</evidence>
<evidence type="ECO:0000313" key="9">
    <source>
        <dbReference type="EMBL" id="TXL64573.1"/>
    </source>
</evidence>
<dbReference type="GO" id="GO:0015658">
    <property type="term" value="F:branched-chain amino acid transmembrane transporter activity"/>
    <property type="evidence" value="ECO:0007669"/>
    <property type="project" value="TreeGrafter"/>
</dbReference>
<dbReference type="RefSeq" id="WP_147704822.1">
    <property type="nucleotide sequence ID" value="NZ_VDUY01000005.1"/>
</dbReference>
<evidence type="ECO:0000256" key="3">
    <source>
        <dbReference type="ARBA" id="ARBA00022475"/>
    </source>
</evidence>
<evidence type="ECO:0000256" key="2">
    <source>
        <dbReference type="ARBA" id="ARBA00022448"/>
    </source>
</evidence>
<dbReference type="PANTHER" id="PTHR43820">
    <property type="entry name" value="HIGH-AFFINITY BRANCHED-CHAIN AMINO ACID TRANSPORT ATP-BINDING PROTEIN LIVF"/>
    <property type="match status" value="1"/>
</dbReference>
<keyword evidence="4" id="KW-0997">Cell inner membrane</keyword>
<keyword evidence="10" id="KW-1185">Reference proteome</keyword>
<dbReference type="SMART" id="SM00382">
    <property type="entry name" value="AAA"/>
    <property type="match status" value="1"/>
</dbReference>
<proteinExistence type="inferred from homology"/>
<reference evidence="9 10" key="1">
    <citation type="submission" date="2019-06" db="EMBL/GenBank/DDBJ databases">
        <title>Quisquiliibacterium sp. nov., isolated from a maize field.</title>
        <authorList>
            <person name="Lin S.-Y."/>
            <person name="Tsai C.-F."/>
            <person name="Young C.-C."/>
        </authorList>
    </citation>
    <scope>NUCLEOTIDE SEQUENCE [LARGE SCALE GENOMIC DNA]</scope>
    <source>
        <strain evidence="9 10">CC-CFT501</strain>
    </source>
</reference>
<comment type="caution">
    <text evidence="9">The sequence shown here is derived from an EMBL/GenBank/DDBJ whole genome shotgun (WGS) entry which is preliminary data.</text>
</comment>
<dbReference type="AlphaFoldDB" id="A0A5C8NTP5"/>
<keyword evidence="3" id="KW-1003">Cell membrane</keyword>
<dbReference type="PROSITE" id="PS50893">
    <property type="entry name" value="ABC_TRANSPORTER_2"/>
    <property type="match status" value="1"/>
</dbReference>
<comment type="similarity">
    <text evidence="1">Belongs to the ABC transporter superfamily.</text>
</comment>
<name>A0A5C8NTP5_9BURK</name>
<dbReference type="OrthoDB" id="9776369at2"/>
<gene>
    <name evidence="9" type="ORF">FHP08_12525</name>
</gene>
<evidence type="ECO:0000259" key="8">
    <source>
        <dbReference type="PROSITE" id="PS50893"/>
    </source>
</evidence>